<evidence type="ECO:0000259" key="9">
    <source>
        <dbReference type="PROSITE" id="PS50850"/>
    </source>
</evidence>
<dbReference type="Pfam" id="PF07690">
    <property type="entry name" value="MFS_1"/>
    <property type="match status" value="1"/>
</dbReference>
<feature type="transmembrane region" description="Helical" evidence="8">
    <location>
        <begin position="464"/>
        <end position="489"/>
    </location>
</feature>
<evidence type="ECO:0000256" key="4">
    <source>
        <dbReference type="ARBA" id="ARBA00022989"/>
    </source>
</evidence>
<feature type="transmembrane region" description="Helical" evidence="8">
    <location>
        <begin position="281"/>
        <end position="302"/>
    </location>
</feature>
<evidence type="ECO:0000256" key="6">
    <source>
        <dbReference type="ARBA" id="ARBA00024338"/>
    </source>
</evidence>
<dbReference type="OrthoDB" id="440755at2759"/>
<gene>
    <name evidence="10" type="ORF">Vbra_9109</name>
</gene>
<dbReference type="GO" id="GO:0022857">
    <property type="term" value="F:transmembrane transporter activity"/>
    <property type="evidence" value="ECO:0007669"/>
    <property type="project" value="InterPro"/>
</dbReference>
<dbReference type="SUPFAM" id="SSF103473">
    <property type="entry name" value="MFS general substrate transporter"/>
    <property type="match status" value="1"/>
</dbReference>
<feature type="domain" description="Major facilitator superfamily (MFS) profile" evidence="9">
    <location>
        <begin position="41"/>
        <end position="481"/>
    </location>
</feature>
<keyword evidence="11" id="KW-1185">Reference proteome</keyword>
<comment type="similarity">
    <text evidence="6">Belongs to the major facilitator superfamily. Spinster (TC 2.A.1.49) family.</text>
</comment>
<dbReference type="PROSITE" id="PS50850">
    <property type="entry name" value="MFS"/>
    <property type="match status" value="1"/>
</dbReference>
<dbReference type="PANTHER" id="PTHR23505">
    <property type="entry name" value="SPINSTER"/>
    <property type="match status" value="1"/>
</dbReference>
<proteinExistence type="inferred from homology"/>
<keyword evidence="4 8" id="KW-1133">Transmembrane helix</keyword>
<dbReference type="Proteomes" id="UP000041254">
    <property type="component" value="Unassembled WGS sequence"/>
</dbReference>
<dbReference type="VEuPathDB" id="CryptoDB:Vbra_9109"/>
<dbReference type="InterPro" id="IPR020846">
    <property type="entry name" value="MFS_dom"/>
</dbReference>
<dbReference type="GO" id="GO:0016020">
    <property type="term" value="C:membrane"/>
    <property type="evidence" value="ECO:0007669"/>
    <property type="project" value="UniProtKB-SubCell"/>
</dbReference>
<name>A0A0G4FEW3_VITBC</name>
<dbReference type="AlphaFoldDB" id="A0A0G4FEW3"/>
<protein>
    <recommendedName>
        <fullName evidence="9">Major facilitator superfamily (MFS) profile domain-containing protein</fullName>
    </recommendedName>
</protein>
<dbReference type="InterPro" id="IPR011701">
    <property type="entry name" value="MFS"/>
</dbReference>
<reference evidence="10 11" key="1">
    <citation type="submission" date="2014-11" db="EMBL/GenBank/DDBJ databases">
        <authorList>
            <person name="Zhu J."/>
            <person name="Qi W."/>
            <person name="Song R."/>
        </authorList>
    </citation>
    <scope>NUCLEOTIDE SEQUENCE [LARGE SCALE GENOMIC DNA]</scope>
</reference>
<feature type="region of interest" description="Disordered" evidence="7">
    <location>
        <begin position="1"/>
        <end position="32"/>
    </location>
</feature>
<dbReference type="PhylomeDB" id="A0A0G4FEW3"/>
<evidence type="ECO:0000313" key="11">
    <source>
        <dbReference type="Proteomes" id="UP000041254"/>
    </source>
</evidence>
<accession>A0A0G4FEW3</accession>
<evidence type="ECO:0000256" key="8">
    <source>
        <dbReference type="SAM" id="Phobius"/>
    </source>
</evidence>
<feature type="transmembrane region" description="Helical" evidence="8">
    <location>
        <begin position="200"/>
        <end position="220"/>
    </location>
</feature>
<feature type="transmembrane region" description="Helical" evidence="8">
    <location>
        <begin position="415"/>
        <end position="443"/>
    </location>
</feature>
<dbReference type="OMA" id="MHHNRAH"/>
<organism evidence="10 11">
    <name type="scientific">Vitrella brassicaformis (strain CCMP3155)</name>
    <dbReference type="NCBI Taxonomy" id="1169540"/>
    <lineage>
        <taxon>Eukaryota</taxon>
        <taxon>Sar</taxon>
        <taxon>Alveolata</taxon>
        <taxon>Colpodellida</taxon>
        <taxon>Vitrellaceae</taxon>
        <taxon>Vitrella</taxon>
    </lineage>
</organism>
<keyword evidence="2" id="KW-0813">Transport</keyword>
<dbReference type="PANTHER" id="PTHR23505:SF52">
    <property type="entry name" value="MAJOR FACILITATOR SUPERFAMILY PROTEIN"/>
    <property type="match status" value="1"/>
</dbReference>
<feature type="transmembrane region" description="Helical" evidence="8">
    <location>
        <begin position="314"/>
        <end position="336"/>
    </location>
</feature>
<feature type="region of interest" description="Disordered" evidence="7">
    <location>
        <begin position="511"/>
        <end position="545"/>
    </location>
</feature>
<dbReference type="STRING" id="1169540.A0A0G4FEW3"/>
<dbReference type="EMBL" id="CDMY01000425">
    <property type="protein sequence ID" value="CEM11780.1"/>
    <property type="molecule type" value="Genomic_DNA"/>
</dbReference>
<comment type="subcellular location">
    <subcellularLocation>
        <location evidence="1">Membrane</location>
        <topology evidence="1">Multi-pass membrane protein</topology>
    </subcellularLocation>
</comment>
<feature type="transmembrane region" description="Helical" evidence="8">
    <location>
        <begin position="107"/>
        <end position="134"/>
    </location>
</feature>
<evidence type="ECO:0000256" key="1">
    <source>
        <dbReference type="ARBA" id="ARBA00004141"/>
    </source>
</evidence>
<feature type="transmembrane region" description="Helical" evidence="8">
    <location>
        <begin position="77"/>
        <end position="95"/>
    </location>
</feature>
<dbReference type="InParanoid" id="A0A0G4FEW3"/>
<evidence type="ECO:0000313" key="10">
    <source>
        <dbReference type="EMBL" id="CEM11780.1"/>
    </source>
</evidence>
<feature type="transmembrane region" description="Helical" evidence="8">
    <location>
        <begin position="377"/>
        <end position="403"/>
    </location>
</feature>
<evidence type="ECO:0000256" key="7">
    <source>
        <dbReference type="SAM" id="MobiDB-lite"/>
    </source>
</evidence>
<feature type="compositionally biased region" description="Low complexity" evidence="7">
    <location>
        <begin position="1"/>
        <end position="14"/>
    </location>
</feature>
<dbReference type="Gene3D" id="1.20.1250.20">
    <property type="entry name" value="MFS general substrate transporter like domains"/>
    <property type="match status" value="2"/>
</dbReference>
<dbReference type="InterPro" id="IPR044770">
    <property type="entry name" value="MFS_spinster-like"/>
</dbReference>
<evidence type="ECO:0000256" key="2">
    <source>
        <dbReference type="ARBA" id="ARBA00022448"/>
    </source>
</evidence>
<feature type="transmembrane region" description="Helical" evidence="8">
    <location>
        <begin position="351"/>
        <end position="370"/>
    </location>
</feature>
<keyword evidence="3 8" id="KW-0812">Transmembrane</keyword>
<dbReference type="InterPro" id="IPR036259">
    <property type="entry name" value="MFS_trans_sf"/>
</dbReference>
<keyword evidence="5 8" id="KW-0472">Membrane</keyword>
<evidence type="ECO:0000256" key="3">
    <source>
        <dbReference type="ARBA" id="ARBA00022692"/>
    </source>
</evidence>
<evidence type="ECO:0000256" key="5">
    <source>
        <dbReference type="ARBA" id="ARBA00023136"/>
    </source>
</evidence>
<sequence length="545" mass="59603">MSDPEVPSAPVSVVRRPEPSAPPTQPPTQELKAPFAHRGRSTLLVCLTMWLAGCDDHLLPASFRALESDLKMHPTKLALLSFSQALFFALSLPFWGISADRSPRNAVLGIGCIMWGIMTCIFASSSAFVLMFIIRALNGIALGSVPPVGQSLLADMYGENERGMAFGWAHSAASLGRLVGGVTTTTISNRIYFKIHGWRLAFFAVGLLSLAMGIAIWFLLEETQWHKHPALRKRRRMGSFNSRTTPPLSRRQSVLESFAEVMNTEGDTFTGFARYLRVPSVLLLLSQGIFGNIPWSAFAFLTMYIQYCGVPDRIAALCMSGGLLAAACGGFIAGPIGDRLYSWSEDHGRQYVAQLGVLIKVPLITLFFTLPREPSSAPYFILLTIPIGFSTAFVGSAAIQPILATLVETRFRGTIFSLVGACDVAVGALLGAPLVAFLSEYVFGYVPTDQKVWEMSDEFRLQNAGCLAQALLCTTAIPWSICFLIFSGLHMTVPRDRKKLQETRAARFAEANGKAGDAEAAEGETFTSPEVRWMRPSERTPLVRR</sequence>